<comment type="caution">
    <text evidence="2">The sequence shown here is derived from an EMBL/GenBank/DDBJ whole genome shotgun (WGS) entry which is preliminary data.</text>
</comment>
<dbReference type="RefSeq" id="WP_106312621.1">
    <property type="nucleotide sequence ID" value="NZ_JBEPLY010000019.1"/>
</dbReference>
<evidence type="ECO:0000313" key="2">
    <source>
        <dbReference type="EMBL" id="MET3601978.1"/>
    </source>
</evidence>
<name>A0ABV2IGA9_9HYPH</name>
<evidence type="ECO:0008006" key="4">
    <source>
        <dbReference type="Google" id="ProtNLM"/>
    </source>
</evidence>
<dbReference type="Proteomes" id="UP001549164">
    <property type="component" value="Unassembled WGS sequence"/>
</dbReference>
<accession>A0ABV2IGA9</accession>
<protein>
    <recommendedName>
        <fullName evidence="4">Lipoprotein</fullName>
    </recommendedName>
</protein>
<proteinExistence type="predicted"/>
<dbReference type="EMBL" id="JBEPLY010000019">
    <property type="protein sequence ID" value="MET3601978.1"/>
    <property type="molecule type" value="Genomic_DNA"/>
</dbReference>
<evidence type="ECO:0000313" key="3">
    <source>
        <dbReference type="Proteomes" id="UP001549164"/>
    </source>
</evidence>
<organism evidence="2 3">
    <name type="scientific">Martelella mangrovi</name>
    <dbReference type="NCBI Taxonomy" id="1397477"/>
    <lineage>
        <taxon>Bacteria</taxon>
        <taxon>Pseudomonadati</taxon>
        <taxon>Pseudomonadota</taxon>
        <taxon>Alphaproteobacteria</taxon>
        <taxon>Hyphomicrobiales</taxon>
        <taxon>Aurantimonadaceae</taxon>
        <taxon>Martelella</taxon>
    </lineage>
</organism>
<evidence type="ECO:0000256" key="1">
    <source>
        <dbReference type="SAM" id="SignalP"/>
    </source>
</evidence>
<reference evidence="2 3" key="1">
    <citation type="submission" date="2024-06" db="EMBL/GenBank/DDBJ databases">
        <title>Genomic Encyclopedia of Type Strains, Phase IV (KMG-IV): sequencing the most valuable type-strain genomes for metagenomic binning, comparative biology and taxonomic classification.</title>
        <authorList>
            <person name="Goeker M."/>
        </authorList>
    </citation>
    <scope>NUCLEOTIDE SEQUENCE [LARGE SCALE GENOMIC DNA]</scope>
    <source>
        <strain evidence="2 3">DSM 28102</strain>
    </source>
</reference>
<feature type="chain" id="PRO_5047418672" description="Lipoprotein" evidence="1">
    <location>
        <begin position="21"/>
        <end position="111"/>
    </location>
</feature>
<sequence>MRIPVTILALSLLAAGCTQRADSIGAMPVSPSQYAGASCQQLSDQMETENNRLKELARLQDEEIVGDFRVMGADLGSVAAEGAGNQQAAIAYSKGKINAIDIAMRRQGCAM</sequence>
<dbReference type="PROSITE" id="PS51257">
    <property type="entry name" value="PROKAR_LIPOPROTEIN"/>
    <property type="match status" value="1"/>
</dbReference>
<keyword evidence="3" id="KW-1185">Reference proteome</keyword>
<feature type="signal peptide" evidence="1">
    <location>
        <begin position="1"/>
        <end position="20"/>
    </location>
</feature>
<gene>
    <name evidence="2" type="ORF">ABID12_003944</name>
</gene>
<keyword evidence="1" id="KW-0732">Signal</keyword>